<evidence type="ECO:0000313" key="1">
    <source>
        <dbReference type="EMBL" id="KAI7983449.1"/>
    </source>
</evidence>
<evidence type="ECO:0000313" key="2">
    <source>
        <dbReference type="Proteomes" id="UP001060215"/>
    </source>
</evidence>
<protein>
    <submittedName>
        <fullName evidence="1">Zinc finger protein 11</fullName>
    </submittedName>
</protein>
<organism evidence="1 2">
    <name type="scientific">Camellia lanceoleosa</name>
    <dbReference type="NCBI Taxonomy" id="1840588"/>
    <lineage>
        <taxon>Eukaryota</taxon>
        <taxon>Viridiplantae</taxon>
        <taxon>Streptophyta</taxon>
        <taxon>Embryophyta</taxon>
        <taxon>Tracheophyta</taxon>
        <taxon>Spermatophyta</taxon>
        <taxon>Magnoliopsida</taxon>
        <taxon>eudicotyledons</taxon>
        <taxon>Gunneridae</taxon>
        <taxon>Pentapetalae</taxon>
        <taxon>asterids</taxon>
        <taxon>Ericales</taxon>
        <taxon>Theaceae</taxon>
        <taxon>Camellia</taxon>
    </lineage>
</organism>
<reference evidence="1 2" key="1">
    <citation type="journal article" date="2022" name="Plant J.">
        <title>Chromosome-level genome of Camellia lanceoleosa provides a valuable resource for understanding genome evolution and self-incompatibility.</title>
        <authorList>
            <person name="Gong W."/>
            <person name="Xiao S."/>
            <person name="Wang L."/>
            <person name="Liao Z."/>
            <person name="Chang Y."/>
            <person name="Mo W."/>
            <person name="Hu G."/>
            <person name="Li W."/>
            <person name="Zhao G."/>
            <person name="Zhu H."/>
            <person name="Hu X."/>
            <person name="Ji K."/>
            <person name="Xiang X."/>
            <person name="Song Q."/>
            <person name="Yuan D."/>
            <person name="Jin S."/>
            <person name="Zhang L."/>
        </authorList>
    </citation>
    <scope>NUCLEOTIDE SEQUENCE [LARGE SCALE GENOMIC DNA]</scope>
    <source>
        <strain evidence="1">SQ_2022a</strain>
    </source>
</reference>
<dbReference type="Proteomes" id="UP001060215">
    <property type="component" value="Chromosome 11"/>
</dbReference>
<name>A0ACC0F598_9ERIC</name>
<dbReference type="EMBL" id="CM045768">
    <property type="protein sequence ID" value="KAI7983449.1"/>
    <property type="molecule type" value="Genomic_DNA"/>
</dbReference>
<proteinExistence type="predicted"/>
<keyword evidence="2" id="KW-1185">Reference proteome</keyword>
<gene>
    <name evidence="1" type="ORF">LOK49_LG15G00622</name>
</gene>
<accession>A0ACC0F598</accession>
<sequence length="184" mass="21255">MEAIQDQEDSMNSSNSCEEVDQPEQDNINNDVGIRRSYECVFCKRGFTTAQALGGHMNIHRKDRAAKTRPPALISHKHHHQEIYGNPMIYQQISSYQPRYSYVPREEAQVDYRTYIPASTSAARPAYDFYDQNPHRFNPFGDDWRMSLSLQFGPVPDEERNRVVGSDDQEDDELDLELRLGGPQ</sequence>
<comment type="caution">
    <text evidence="1">The sequence shown here is derived from an EMBL/GenBank/DDBJ whole genome shotgun (WGS) entry which is preliminary data.</text>
</comment>